<dbReference type="EMBL" id="JBHRWW010000007">
    <property type="protein sequence ID" value="MFC3689040.1"/>
    <property type="molecule type" value="Genomic_DNA"/>
</dbReference>
<reference evidence="2" key="1">
    <citation type="journal article" date="2019" name="Int. J. Syst. Evol. Microbiol.">
        <title>The Global Catalogue of Microorganisms (GCM) 10K type strain sequencing project: providing services to taxonomists for standard genome sequencing and annotation.</title>
        <authorList>
            <consortium name="The Broad Institute Genomics Platform"/>
            <consortium name="The Broad Institute Genome Sequencing Center for Infectious Disease"/>
            <person name="Wu L."/>
            <person name="Ma J."/>
        </authorList>
    </citation>
    <scope>NUCLEOTIDE SEQUENCE [LARGE SCALE GENOMIC DNA]</scope>
    <source>
        <strain evidence="2">NCAIM B.02333</strain>
    </source>
</reference>
<evidence type="ECO:0000313" key="1">
    <source>
        <dbReference type="EMBL" id="MFC3689040.1"/>
    </source>
</evidence>
<dbReference type="InterPro" id="IPR038332">
    <property type="entry name" value="PPE_sf"/>
</dbReference>
<protein>
    <submittedName>
        <fullName evidence="1">Uncharacterized protein</fullName>
    </submittedName>
</protein>
<organism evidence="1 2">
    <name type="scientific">Aquipuribacter hungaricus</name>
    <dbReference type="NCBI Taxonomy" id="545624"/>
    <lineage>
        <taxon>Bacteria</taxon>
        <taxon>Bacillati</taxon>
        <taxon>Actinomycetota</taxon>
        <taxon>Actinomycetes</taxon>
        <taxon>Micrococcales</taxon>
        <taxon>Intrasporangiaceae</taxon>
        <taxon>Aquipuribacter</taxon>
    </lineage>
</organism>
<dbReference type="Proteomes" id="UP001595685">
    <property type="component" value="Unassembled WGS sequence"/>
</dbReference>
<keyword evidence="2" id="KW-1185">Reference proteome</keyword>
<comment type="caution">
    <text evidence="1">The sequence shown here is derived from an EMBL/GenBank/DDBJ whole genome shotgun (WGS) entry which is preliminary data.</text>
</comment>
<proteinExistence type="predicted"/>
<name>A0ABV7WH71_9MICO</name>
<dbReference type="Gene3D" id="1.20.1260.20">
    <property type="entry name" value="PPE superfamily"/>
    <property type="match status" value="1"/>
</dbReference>
<sequence length="74" mass="7477">MGSGSTEEVAARCARVADEVDGLVARVRGLPPPGWRGPAADGFDEGLRRAARLLDDGGAAVARAGAVVRHLGVA</sequence>
<gene>
    <name evidence="1" type="ORF">ACFOLH_11870</name>
</gene>
<evidence type="ECO:0000313" key="2">
    <source>
        <dbReference type="Proteomes" id="UP001595685"/>
    </source>
</evidence>
<dbReference type="RefSeq" id="WP_376983982.1">
    <property type="nucleotide sequence ID" value="NZ_JBHRWW010000007.1"/>
</dbReference>
<accession>A0ABV7WH71</accession>